<evidence type="ECO:0000256" key="1">
    <source>
        <dbReference type="SAM" id="Phobius"/>
    </source>
</evidence>
<evidence type="ECO:0000313" key="3">
    <source>
        <dbReference type="Proteomes" id="UP000030690"/>
    </source>
</evidence>
<dbReference type="Proteomes" id="UP000030690">
    <property type="component" value="Unassembled WGS sequence"/>
</dbReference>
<gene>
    <name evidence="2" type="ORF">PFFVO_01591</name>
</gene>
<accession>A0A024VAB0</accession>
<organism evidence="2 3">
    <name type="scientific">Plasmodium falciparum Vietnam Oak-Knoll</name>
    <name type="common">FVO</name>
    <dbReference type="NCBI Taxonomy" id="1036723"/>
    <lineage>
        <taxon>Eukaryota</taxon>
        <taxon>Sar</taxon>
        <taxon>Alveolata</taxon>
        <taxon>Apicomplexa</taxon>
        <taxon>Aconoidasida</taxon>
        <taxon>Haemosporida</taxon>
        <taxon>Plasmodiidae</taxon>
        <taxon>Plasmodium</taxon>
        <taxon>Plasmodium (Laverania)</taxon>
    </lineage>
</organism>
<sequence length="67" mass="8525">MEKVTGYIKDLFFDRNMKFNLLFYYNFKMQNKYYIKLLFVYLILMRIIYKLSRLMEDLFENKKAHIY</sequence>
<keyword evidence="1" id="KW-0472">Membrane</keyword>
<evidence type="ECO:0000313" key="2">
    <source>
        <dbReference type="EMBL" id="ETW19414.1"/>
    </source>
</evidence>
<protein>
    <submittedName>
        <fullName evidence="2">Uncharacterized protein</fullName>
    </submittedName>
</protein>
<keyword evidence="1" id="KW-1133">Transmembrane helix</keyword>
<name>A0A024VAB0_PLAFA</name>
<dbReference type="AlphaFoldDB" id="A0A024VAB0"/>
<reference evidence="2 3" key="2">
    <citation type="submission" date="2013-02" db="EMBL/GenBank/DDBJ databases">
        <title>The Genome Sequence of Plasmodium falciparum Vietnam Oak-Knoll (FVO).</title>
        <authorList>
            <consortium name="The Broad Institute Genome Sequencing Platform"/>
            <consortium name="The Broad Institute Genome Sequencing Center for Infectious Disease"/>
            <person name="Neafsey D."/>
            <person name="Cheeseman I."/>
            <person name="Volkman S."/>
            <person name="Adams J."/>
            <person name="Walker B."/>
            <person name="Young S.K."/>
            <person name="Zeng Q."/>
            <person name="Gargeya S."/>
            <person name="Fitzgerald M."/>
            <person name="Haas B."/>
            <person name="Abouelleil A."/>
            <person name="Alvarado L."/>
            <person name="Arachchi H.M."/>
            <person name="Berlin A.M."/>
            <person name="Chapman S.B."/>
            <person name="Dewar J."/>
            <person name="Goldberg J."/>
            <person name="Griggs A."/>
            <person name="Gujja S."/>
            <person name="Hansen M."/>
            <person name="Howarth C."/>
            <person name="Imamovic A."/>
            <person name="Larimer J."/>
            <person name="McCowan C."/>
            <person name="Murphy C."/>
            <person name="Neiman D."/>
            <person name="Pearson M."/>
            <person name="Priest M."/>
            <person name="Roberts A."/>
            <person name="Saif S."/>
            <person name="Shea T."/>
            <person name="Sisk P."/>
            <person name="Sykes S."/>
            <person name="Wortman J."/>
            <person name="Nusbaum C."/>
            <person name="Birren B."/>
        </authorList>
    </citation>
    <scope>NUCLEOTIDE SEQUENCE [LARGE SCALE GENOMIC DNA]</scope>
    <source>
        <strain evidence="3">Vietnam Oak-Knoll (FVO)</strain>
    </source>
</reference>
<dbReference type="EMBL" id="KI925065">
    <property type="protein sequence ID" value="ETW19414.1"/>
    <property type="molecule type" value="Genomic_DNA"/>
</dbReference>
<keyword evidence="1" id="KW-0812">Transmembrane</keyword>
<feature type="transmembrane region" description="Helical" evidence="1">
    <location>
        <begin position="33"/>
        <end position="49"/>
    </location>
</feature>
<proteinExistence type="predicted"/>
<reference evidence="2 3" key="1">
    <citation type="submission" date="2013-02" db="EMBL/GenBank/DDBJ databases">
        <title>The Genome Annotation of Plasmodium falciparum Vietnam Oak-Knoll (FVO).</title>
        <authorList>
            <consortium name="The Broad Institute Genome Sequencing Platform"/>
            <consortium name="The Broad Institute Genome Sequencing Center for Infectious Disease"/>
            <person name="Neafsey D."/>
            <person name="Hoffman S."/>
            <person name="Volkman S."/>
            <person name="Rosenthal P."/>
            <person name="Walker B."/>
            <person name="Young S.K."/>
            <person name="Zeng Q."/>
            <person name="Gargeya S."/>
            <person name="Fitzgerald M."/>
            <person name="Haas B."/>
            <person name="Abouelleil A."/>
            <person name="Allen A.W."/>
            <person name="Alvarado L."/>
            <person name="Arachchi H.M."/>
            <person name="Berlin A.M."/>
            <person name="Chapman S.B."/>
            <person name="Gainer-Dewar J."/>
            <person name="Goldberg J."/>
            <person name="Griggs A."/>
            <person name="Gujja S."/>
            <person name="Hansen M."/>
            <person name="Howarth C."/>
            <person name="Imamovic A."/>
            <person name="Ireland A."/>
            <person name="Larimer J."/>
            <person name="McCowan C."/>
            <person name="Murphy C."/>
            <person name="Pearson M."/>
            <person name="Poon T.W."/>
            <person name="Priest M."/>
            <person name="Roberts A."/>
            <person name="Saif S."/>
            <person name="Shea T."/>
            <person name="Sisk P."/>
            <person name="Sykes S."/>
            <person name="Wortman J."/>
            <person name="Nusbaum C."/>
            <person name="Birren B."/>
        </authorList>
    </citation>
    <scope>NUCLEOTIDE SEQUENCE [LARGE SCALE GENOMIC DNA]</scope>
    <source>
        <strain evidence="3">Vietnam Oak-Knoll (FVO)</strain>
    </source>
</reference>